<dbReference type="PROSITE" id="PS51192">
    <property type="entry name" value="HELICASE_ATP_BIND_1"/>
    <property type="match status" value="1"/>
</dbReference>
<keyword evidence="1" id="KW-0378">Hydrolase</keyword>
<dbReference type="InterPro" id="IPR001650">
    <property type="entry name" value="Helicase_C-like"/>
</dbReference>
<evidence type="ECO:0000259" key="4">
    <source>
        <dbReference type="PROSITE" id="PS51192"/>
    </source>
</evidence>
<organism evidence="6 7">
    <name type="scientific">Clostridium hominis</name>
    <dbReference type="NCBI Taxonomy" id="2763036"/>
    <lineage>
        <taxon>Bacteria</taxon>
        <taxon>Bacillati</taxon>
        <taxon>Bacillota</taxon>
        <taxon>Clostridia</taxon>
        <taxon>Eubacteriales</taxon>
        <taxon>Clostridiaceae</taxon>
        <taxon>Clostridium</taxon>
    </lineage>
</organism>
<dbReference type="SUPFAM" id="SSF52540">
    <property type="entry name" value="P-loop containing nucleoside triphosphate hydrolases"/>
    <property type="match status" value="2"/>
</dbReference>
<dbReference type="Proteomes" id="UP000596929">
    <property type="component" value="Unassembled WGS sequence"/>
</dbReference>
<dbReference type="InterPro" id="IPR007527">
    <property type="entry name" value="Znf_SWIM"/>
</dbReference>
<dbReference type="Gene3D" id="3.40.50.300">
    <property type="entry name" value="P-loop containing nucleotide triphosphate hydrolases"/>
    <property type="match status" value="1"/>
</dbReference>
<reference evidence="6 7" key="1">
    <citation type="submission" date="2020-08" db="EMBL/GenBank/DDBJ databases">
        <title>Genome public.</title>
        <authorList>
            <person name="Liu C."/>
            <person name="Sun Q."/>
        </authorList>
    </citation>
    <scope>NUCLEOTIDE SEQUENCE [LARGE SCALE GENOMIC DNA]</scope>
    <source>
        <strain evidence="6 7">NSJ-6</strain>
    </source>
</reference>
<dbReference type="SMART" id="SM00490">
    <property type="entry name" value="HELICc"/>
    <property type="match status" value="1"/>
</dbReference>
<evidence type="ECO:0000313" key="7">
    <source>
        <dbReference type="Proteomes" id="UP000596929"/>
    </source>
</evidence>
<dbReference type="InterPro" id="IPR000330">
    <property type="entry name" value="SNF2_N"/>
</dbReference>
<proteinExistence type="predicted"/>
<feature type="domain" description="Helicase ATP-binding" evidence="4">
    <location>
        <begin position="649"/>
        <end position="806"/>
    </location>
</feature>
<evidence type="ECO:0000259" key="5">
    <source>
        <dbReference type="PROSITE" id="PS51194"/>
    </source>
</evidence>
<dbReference type="Gene3D" id="3.40.50.10810">
    <property type="entry name" value="Tandem AAA-ATPase domain"/>
    <property type="match status" value="1"/>
</dbReference>
<dbReference type="CDD" id="cd18793">
    <property type="entry name" value="SF2_C_SNF"/>
    <property type="match status" value="1"/>
</dbReference>
<evidence type="ECO:0000259" key="3">
    <source>
        <dbReference type="PROSITE" id="PS50966"/>
    </source>
</evidence>
<evidence type="ECO:0000256" key="2">
    <source>
        <dbReference type="PROSITE-ProRule" id="PRU00325"/>
    </source>
</evidence>
<accession>A0ABR7DEG8</accession>
<dbReference type="EMBL" id="JACOOO010000029">
    <property type="protein sequence ID" value="MBC5629781.1"/>
    <property type="molecule type" value="Genomic_DNA"/>
</dbReference>
<dbReference type="InterPro" id="IPR027417">
    <property type="entry name" value="P-loop_NTPase"/>
</dbReference>
<dbReference type="RefSeq" id="WP_186860384.1">
    <property type="nucleotide sequence ID" value="NZ_JACOOO010000029.1"/>
</dbReference>
<name>A0ABR7DEG8_9CLOT</name>
<dbReference type="PROSITE" id="PS50966">
    <property type="entry name" value="ZF_SWIM"/>
    <property type="match status" value="1"/>
</dbReference>
<dbReference type="Pfam" id="PF00271">
    <property type="entry name" value="Helicase_C"/>
    <property type="match status" value="1"/>
</dbReference>
<dbReference type="PANTHER" id="PTHR10799">
    <property type="entry name" value="SNF2/RAD54 HELICASE FAMILY"/>
    <property type="match status" value="1"/>
</dbReference>
<dbReference type="InterPro" id="IPR013663">
    <property type="entry name" value="Helicase_SWF/SNF/SWI_bac"/>
</dbReference>
<gene>
    <name evidence="6" type="ORF">H8S20_12900</name>
</gene>
<protein>
    <submittedName>
        <fullName evidence="6">SNF2 helicase associated domain-containing protein</fullName>
    </submittedName>
</protein>
<dbReference type="InterPro" id="IPR014001">
    <property type="entry name" value="Helicase_ATP-bd"/>
</dbReference>
<sequence>MTKKNRKIADWLKIDFLKYSDDIIRDKGKKGINLVKEIDVSEDYSDGFLDIFGVVKSKEWLTDSQETHINIDLRSNEINEFECDCYHHYQSTMDGERLACEHIAATYYKYINMLECNKIDYPNLEVLAEQEKYNKGFELLERLGSSIVSNRELVNVEISLIEKDYNSYQASFKVGNKKLYVVKNIFEFIKAMDNKSQLEFGKGFVYDGSIHKFSKEDMKIIDFIREYANISEALNEGSNQGYGFGYYGYNRGNSARLIKNKVMILVGPALKRFLELASDKTINMEATYFKGKTNIIMDNIPLSLSLKEENDNIILEKNGEFPRELIRNSGVFLYDEKIYIPTDDQKEQLLPFVNIFSRDDSAIFKKAQAEKVFTTLVPAIKAIANELVVDEAIEEKVTSEELELEFYFDRDRTSSWCMVKCKYGNEVFDMLQGYKGEKYLIRDLKKENDVINSLSNFKFYIDKDKFKFTGDDEELYNFLFKGIESLSSIGEVYYSDRFKEQKVYKSGAISAAVGEKGGFLEFSFDIDQVDPNEFNNILKAFRSNRKFYKLKNDSFISLEEKETQGFLELLDNILGDKKLKGNKFEISKNKAIYLSDTIRDKNLNFINGNEVADNIKESFDTLDKVDYKLPEELKATLREYQITGFNWFKTVSHYGFGGILADEMGLGKTVQTIAFLLSEKGKKSLIVTPTSLIYNWKNEFEKFAPTMKVCTLHGTKEERAELFEKVEEYDVILTTYGTLRNDFERYEELAFDYCIIDEGQNIKNPLAQSSEAVKEVKAKVKFALTGTPIENNLMELWSIFDFVMPGYLYNKSRFQEKFIGAKDDRAIAELKKLIRPFVLRRLKINVMKELPDKIEKKFFVEMTEEQKKVYSTFVKDIQEKMENQDFSKDKITVFSYLTKLRQLCLDPSIIVDGYIGGSAKIDVALDIIKENIESNNKILLFSQFTSVLANIKEVLDHNNIGYYYLDGQTKASNRVNMVNSFNADKEKKVFLISLKAGGTGLNLTSANIVVHFDPWWNPAIEDQATDRAHRIGQKNIVEVIKLISQGTVEEKIITMQESKKELINQVMEGDFKEGSFLKNLKDNEIVELFKF</sequence>
<evidence type="ECO:0000313" key="6">
    <source>
        <dbReference type="EMBL" id="MBC5629781.1"/>
    </source>
</evidence>
<keyword evidence="2" id="KW-0862">Zinc</keyword>
<dbReference type="Pfam" id="PF08455">
    <property type="entry name" value="SNF2_assoc"/>
    <property type="match status" value="1"/>
</dbReference>
<dbReference type="InterPro" id="IPR049730">
    <property type="entry name" value="SNF2/RAD54-like_C"/>
</dbReference>
<dbReference type="InterPro" id="IPR038718">
    <property type="entry name" value="SNF2-like_sf"/>
</dbReference>
<feature type="domain" description="SWIM-type" evidence="3">
    <location>
        <begin position="67"/>
        <end position="111"/>
    </location>
</feature>
<keyword evidence="2" id="KW-0863">Zinc-finger</keyword>
<dbReference type="Pfam" id="PF00176">
    <property type="entry name" value="SNF2-rel_dom"/>
    <property type="match status" value="1"/>
</dbReference>
<dbReference type="PROSITE" id="PS51194">
    <property type="entry name" value="HELICASE_CTER"/>
    <property type="match status" value="1"/>
</dbReference>
<feature type="domain" description="Helicase C-terminal" evidence="5">
    <location>
        <begin position="920"/>
        <end position="1084"/>
    </location>
</feature>
<comment type="caution">
    <text evidence="6">The sequence shown here is derived from an EMBL/GenBank/DDBJ whole genome shotgun (WGS) entry which is preliminary data.</text>
</comment>
<keyword evidence="2" id="KW-0479">Metal-binding</keyword>
<dbReference type="CDD" id="cd18012">
    <property type="entry name" value="DEXQc_arch_SWI2_SNF2"/>
    <property type="match status" value="1"/>
</dbReference>
<keyword evidence="7" id="KW-1185">Reference proteome</keyword>
<dbReference type="SMART" id="SM00487">
    <property type="entry name" value="DEXDc"/>
    <property type="match status" value="1"/>
</dbReference>
<evidence type="ECO:0000256" key="1">
    <source>
        <dbReference type="ARBA" id="ARBA00022801"/>
    </source>
</evidence>